<name>A0AAV0AJJ9_PHAPC</name>
<evidence type="ECO:0000256" key="1">
    <source>
        <dbReference type="SAM" id="MobiDB-lite"/>
    </source>
</evidence>
<gene>
    <name evidence="2" type="ORF">PPACK8108_LOCUS2013</name>
</gene>
<evidence type="ECO:0000313" key="2">
    <source>
        <dbReference type="EMBL" id="CAH7667605.1"/>
    </source>
</evidence>
<feature type="region of interest" description="Disordered" evidence="1">
    <location>
        <begin position="80"/>
        <end position="102"/>
    </location>
</feature>
<proteinExistence type="predicted"/>
<evidence type="ECO:0000313" key="3">
    <source>
        <dbReference type="Proteomes" id="UP001153365"/>
    </source>
</evidence>
<sequence length="102" mass="11501">MVEKRETRIVMTLGKDNHQFYSEVSRCQLMLGLEVRPYRDENLFEVEFRNDLMDSPPAVDWKVMLVVVAVTVDEEEIISQSMGAGEDEGEGEADEGNCNGGD</sequence>
<comment type="caution">
    <text evidence="2">The sequence shown here is derived from an EMBL/GenBank/DDBJ whole genome shotgun (WGS) entry which is preliminary data.</text>
</comment>
<feature type="compositionally biased region" description="Acidic residues" evidence="1">
    <location>
        <begin position="85"/>
        <end position="95"/>
    </location>
</feature>
<organism evidence="2 3">
    <name type="scientific">Phakopsora pachyrhizi</name>
    <name type="common">Asian soybean rust disease fungus</name>
    <dbReference type="NCBI Taxonomy" id="170000"/>
    <lineage>
        <taxon>Eukaryota</taxon>
        <taxon>Fungi</taxon>
        <taxon>Dikarya</taxon>
        <taxon>Basidiomycota</taxon>
        <taxon>Pucciniomycotina</taxon>
        <taxon>Pucciniomycetes</taxon>
        <taxon>Pucciniales</taxon>
        <taxon>Phakopsoraceae</taxon>
        <taxon>Phakopsora</taxon>
    </lineage>
</organism>
<dbReference type="Proteomes" id="UP001153365">
    <property type="component" value="Unassembled WGS sequence"/>
</dbReference>
<accession>A0AAV0AJJ9</accession>
<reference evidence="2" key="1">
    <citation type="submission" date="2022-06" db="EMBL/GenBank/DDBJ databases">
        <authorList>
            <consortium name="SYNGENTA / RWTH Aachen University"/>
        </authorList>
    </citation>
    <scope>NUCLEOTIDE SEQUENCE</scope>
</reference>
<dbReference type="AlphaFoldDB" id="A0AAV0AJJ9"/>
<keyword evidence="3" id="KW-1185">Reference proteome</keyword>
<dbReference type="EMBL" id="CALTRL010000351">
    <property type="protein sequence ID" value="CAH7667605.1"/>
    <property type="molecule type" value="Genomic_DNA"/>
</dbReference>
<protein>
    <submittedName>
        <fullName evidence="2">Uncharacterized protein</fullName>
    </submittedName>
</protein>